<keyword evidence="4" id="KW-1185">Reference proteome</keyword>
<sequence>MAVGTQTAITGAAEHLKCKLLSGTFKDAALRWYMNLPKNSIENYADFHKKFIHQFSGSKHIKVTTTSLFSIRQNYEEPLREYLARFSETTIKVSNPNQEMFVAAFHNGLRAGHFNESLAQKPASSMQEINKRAECYIKGEESNTEKRERDIREKDYANRKHKGQDNQPRRHWSQAESQRQGHRRKPYHQQQGYGDRAYPQDKHYTLLNEANVHVLQEIMAAGLANLPPARDK</sequence>
<evidence type="ECO:0000313" key="3">
    <source>
        <dbReference type="EMBL" id="MCI13827.1"/>
    </source>
</evidence>
<feature type="region of interest" description="Disordered" evidence="1">
    <location>
        <begin position="140"/>
        <end position="197"/>
    </location>
</feature>
<accession>A0A392PQA5</accession>
<feature type="domain" description="Retrotransposon gag" evidence="2">
    <location>
        <begin position="20"/>
        <end position="110"/>
    </location>
</feature>
<evidence type="ECO:0000313" key="4">
    <source>
        <dbReference type="Proteomes" id="UP000265520"/>
    </source>
</evidence>
<comment type="caution">
    <text evidence="3">The sequence shown here is derived from an EMBL/GenBank/DDBJ whole genome shotgun (WGS) entry which is preliminary data.</text>
</comment>
<dbReference type="EMBL" id="LXQA010089774">
    <property type="protein sequence ID" value="MCI13827.1"/>
    <property type="molecule type" value="Genomic_DNA"/>
</dbReference>
<dbReference type="InterPro" id="IPR005162">
    <property type="entry name" value="Retrotrans_gag_dom"/>
</dbReference>
<feature type="compositionally biased region" description="Basic and acidic residues" evidence="1">
    <location>
        <begin position="140"/>
        <end position="168"/>
    </location>
</feature>
<reference evidence="3 4" key="1">
    <citation type="journal article" date="2018" name="Front. Plant Sci.">
        <title>Red Clover (Trifolium pratense) and Zigzag Clover (T. medium) - A Picture of Genomic Similarities and Differences.</title>
        <authorList>
            <person name="Dluhosova J."/>
            <person name="Istvanek J."/>
            <person name="Nedelnik J."/>
            <person name="Repkova J."/>
        </authorList>
    </citation>
    <scope>NUCLEOTIDE SEQUENCE [LARGE SCALE GENOMIC DNA]</scope>
    <source>
        <strain evidence="4">cv. 10/8</strain>
        <tissue evidence="3">Leaf</tissue>
    </source>
</reference>
<proteinExistence type="predicted"/>
<dbReference type="PANTHER" id="PTHR33223">
    <property type="entry name" value="CCHC-TYPE DOMAIN-CONTAINING PROTEIN"/>
    <property type="match status" value="1"/>
</dbReference>
<dbReference type="Proteomes" id="UP000265520">
    <property type="component" value="Unassembled WGS sequence"/>
</dbReference>
<evidence type="ECO:0000256" key="1">
    <source>
        <dbReference type="SAM" id="MobiDB-lite"/>
    </source>
</evidence>
<feature type="non-terminal residue" evidence="3">
    <location>
        <position position="232"/>
    </location>
</feature>
<dbReference type="PANTHER" id="PTHR33223:SF10">
    <property type="entry name" value="AMINOTRANSFERASE-LIKE PLANT MOBILE DOMAIN-CONTAINING PROTEIN"/>
    <property type="match status" value="1"/>
</dbReference>
<dbReference type="AlphaFoldDB" id="A0A392PQA5"/>
<evidence type="ECO:0000259" key="2">
    <source>
        <dbReference type="Pfam" id="PF03732"/>
    </source>
</evidence>
<organism evidence="3 4">
    <name type="scientific">Trifolium medium</name>
    <dbReference type="NCBI Taxonomy" id="97028"/>
    <lineage>
        <taxon>Eukaryota</taxon>
        <taxon>Viridiplantae</taxon>
        <taxon>Streptophyta</taxon>
        <taxon>Embryophyta</taxon>
        <taxon>Tracheophyta</taxon>
        <taxon>Spermatophyta</taxon>
        <taxon>Magnoliopsida</taxon>
        <taxon>eudicotyledons</taxon>
        <taxon>Gunneridae</taxon>
        <taxon>Pentapetalae</taxon>
        <taxon>rosids</taxon>
        <taxon>fabids</taxon>
        <taxon>Fabales</taxon>
        <taxon>Fabaceae</taxon>
        <taxon>Papilionoideae</taxon>
        <taxon>50 kb inversion clade</taxon>
        <taxon>NPAAA clade</taxon>
        <taxon>Hologalegina</taxon>
        <taxon>IRL clade</taxon>
        <taxon>Trifolieae</taxon>
        <taxon>Trifolium</taxon>
    </lineage>
</organism>
<name>A0A392PQA5_9FABA</name>
<protein>
    <submittedName>
        <fullName evidence="3">Putative gag polyprotein</fullName>
    </submittedName>
</protein>
<dbReference type="Pfam" id="PF03732">
    <property type="entry name" value="Retrotrans_gag"/>
    <property type="match status" value="1"/>
</dbReference>